<dbReference type="Proteomes" id="UP000189981">
    <property type="component" value="Unassembled WGS sequence"/>
</dbReference>
<dbReference type="EMBL" id="FUYR01000001">
    <property type="protein sequence ID" value="SKB27105.1"/>
    <property type="molecule type" value="Genomic_DNA"/>
</dbReference>
<organism evidence="1 2">
    <name type="scientific">Daejeonella lutea</name>
    <dbReference type="NCBI Taxonomy" id="572036"/>
    <lineage>
        <taxon>Bacteria</taxon>
        <taxon>Pseudomonadati</taxon>
        <taxon>Bacteroidota</taxon>
        <taxon>Sphingobacteriia</taxon>
        <taxon>Sphingobacteriales</taxon>
        <taxon>Sphingobacteriaceae</taxon>
        <taxon>Daejeonella</taxon>
    </lineage>
</organism>
<keyword evidence="2" id="KW-1185">Reference proteome</keyword>
<accession>A0A1T4ZWX9</accession>
<dbReference type="OrthoDB" id="1258032at2"/>
<evidence type="ECO:0000313" key="1">
    <source>
        <dbReference type="EMBL" id="SKB27105.1"/>
    </source>
</evidence>
<name>A0A1T4ZWX9_9SPHI</name>
<gene>
    <name evidence="1" type="ORF">SAMN05661099_0014</name>
</gene>
<dbReference type="STRING" id="572036.SAMN05661099_0014"/>
<dbReference type="RefSeq" id="WP_079700535.1">
    <property type="nucleotide sequence ID" value="NZ_FUYR01000001.1"/>
</dbReference>
<evidence type="ECO:0000313" key="2">
    <source>
        <dbReference type="Proteomes" id="UP000189981"/>
    </source>
</evidence>
<proteinExistence type="predicted"/>
<sequence>MKPKIFKIEINKAKATIHNSGKLGFNIEAIEVMQLKSQGSYLLATDEERSDLLYLIPTDSADGVGKVAKAGDYYYLNVGDAFQKLGFKYTEYTIMFDIEKNEYDGKDIFILKKRKEIKRKEKSTTTEGGTV</sequence>
<reference evidence="2" key="1">
    <citation type="submission" date="2017-02" db="EMBL/GenBank/DDBJ databases">
        <authorList>
            <person name="Varghese N."/>
            <person name="Submissions S."/>
        </authorList>
    </citation>
    <scope>NUCLEOTIDE SEQUENCE [LARGE SCALE GENOMIC DNA]</scope>
    <source>
        <strain evidence="2">DSM 22385</strain>
    </source>
</reference>
<protein>
    <submittedName>
        <fullName evidence="1">Uncharacterized protein</fullName>
    </submittedName>
</protein>
<dbReference type="AlphaFoldDB" id="A0A1T4ZWX9"/>